<evidence type="ECO:0000313" key="1">
    <source>
        <dbReference type="EMBL" id="KAI3738426.1"/>
    </source>
</evidence>
<reference evidence="2" key="1">
    <citation type="journal article" date="2022" name="Mol. Ecol. Resour.">
        <title>The genomes of chicory, endive, great burdock and yacon provide insights into Asteraceae palaeo-polyploidization history and plant inulin production.</title>
        <authorList>
            <person name="Fan W."/>
            <person name="Wang S."/>
            <person name="Wang H."/>
            <person name="Wang A."/>
            <person name="Jiang F."/>
            <person name="Liu H."/>
            <person name="Zhao H."/>
            <person name="Xu D."/>
            <person name="Zhang Y."/>
        </authorList>
    </citation>
    <scope>NUCLEOTIDE SEQUENCE [LARGE SCALE GENOMIC DNA]</scope>
    <source>
        <strain evidence="2">cv. Punajuju</strain>
    </source>
</reference>
<sequence length="118" mass="12642">MSERGFSSRGVRLAGRISSGARLRTDQLRCTSPDGEGQGSFVLRHICFVFVFVLEFGTVGREGSSQWWKQGATVEESRGEKEAVAVDGEKEAVAVGGEKEAVAVGGRSKAAAADERHR</sequence>
<proteinExistence type="predicted"/>
<comment type="caution">
    <text evidence="1">The sequence shown here is derived from an EMBL/GenBank/DDBJ whole genome shotgun (WGS) entry which is preliminary data.</text>
</comment>
<organism evidence="1 2">
    <name type="scientific">Cichorium intybus</name>
    <name type="common">Chicory</name>
    <dbReference type="NCBI Taxonomy" id="13427"/>
    <lineage>
        <taxon>Eukaryota</taxon>
        <taxon>Viridiplantae</taxon>
        <taxon>Streptophyta</taxon>
        <taxon>Embryophyta</taxon>
        <taxon>Tracheophyta</taxon>
        <taxon>Spermatophyta</taxon>
        <taxon>Magnoliopsida</taxon>
        <taxon>eudicotyledons</taxon>
        <taxon>Gunneridae</taxon>
        <taxon>Pentapetalae</taxon>
        <taxon>asterids</taxon>
        <taxon>campanulids</taxon>
        <taxon>Asterales</taxon>
        <taxon>Asteraceae</taxon>
        <taxon>Cichorioideae</taxon>
        <taxon>Cichorieae</taxon>
        <taxon>Cichoriinae</taxon>
        <taxon>Cichorium</taxon>
    </lineage>
</organism>
<accession>A0ACB9CW25</accession>
<keyword evidence="2" id="KW-1185">Reference proteome</keyword>
<evidence type="ECO:0000313" key="2">
    <source>
        <dbReference type="Proteomes" id="UP001055811"/>
    </source>
</evidence>
<dbReference type="EMBL" id="CM042013">
    <property type="protein sequence ID" value="KAI3738426.1"/>
    <property type="molecule type" value="Genomic_DNA"/>
</dbReference>
<protein>
    <submittedName>
        <fullName evidence="1">Uncharacterized protein</fullName>
    </submittedName>
</protein>
<reference evidence="1 2" key="2">
    <citation type="journal article" date="2022" name="Mol. Ecol. Resour.">
        <title>The genomes of chicory, endive, great burdock and yacon provide insights into Asteraceae paleo-polyploidization history and plant inulin production.</title>
        <authorList>
            <person name="Fan W."/>
            <person name="Wang S."/>
            <person name="Wang H."/>
            <person name="Wang A."/>
            <person name="Jiang F."/>
            <person name="Liu H."/>
            <person name="Zhao H."/>
            <person name="Xu D."/>
            <person name="Zhang Y."/>
        </authorList>
    </citation>
    <scope>NUCLEOTIDE SEQUENCE [LARGE SCALE GENOMIC DNA]</scope>
    <source>
        <strain evidence="2">cv. Punajuju</strain>
        <tissue evidence="1">Leaves</tissue>
    </source>
</reference>
<gene>
    <name evidence="1" type="ORF">L2E82_28458</name>
</gene>
<dbReference type="Proteomes" id="UP001055811">
    <property type="component" value="Linkage Group LG05"/>
</dbReference>
<name>A0ACB9CW25_CICIN</name>